<name>A0A814ZWQ3_9BILA</name>
<gene>
    <name evidence="3" type="ORF">GPM918_LOCUS26021</name>
    <name evidence="2" type="ORF">OVA965_LOCUS2864</name>
    <name evidence="5" type="ORF">SRO942_LOCUS26103</name>
    <name evidence="4" type="ORF">TMI583_LOCUS2863</name>
</gene>
<organism evidence="3 6">
    <name type="scientific">Didymodactylos carnosus</name>
    <dbReference type="NCBI Taxonomy" id="1234261"/>
    <lineage>
        <taxon>Eukaryota</taxon>
        <taxon>Metazoa</taxon>
        <taxon>Spiralia</taxon>
        <taxon>Gnathifera</taxon>
        <taxon>Rotifera</taxon>
        <taxon>Eurotatoria</taxon>
        <taxon>Bdelloidea</taxon>
        <taxon>Philodinida</taxon>
        <taxon>Philodinidae</taxon>
        <taxon>Didymodactylos</taxon>
    </lineage>
</organism>
<dbReference type="Proteomes" id="UP000681722">
    <property type="component" value="Unassembled WGS sequence"/>
</dbReference>
<dbReference type="EMBL" id="CAJNOK010000648">
    <property type="protein sequence ID" value="CAF0766855.1"/>
    <property type="molecule type" value="Genomic_DNA"/>
</dbReference>
<sequence>MTHNTSAHVRKVGGVRFAADAIDSSNKHEENPHENVELDWERRYDSGERSYDLYFGVLKLSHSYTMTMDVIFHQSPVELEAILDDQHKDGLQVLVTELPHSNSENRTIFQVEVVINAETVPGPFQRTILLREKSTPEERPVTVTVSGKILREGQGTATLRHGVHMKSLTREEKEDDTEDEDEK</sequence>
<dbReference type="EMBL" id="CAJOBC010013575">
    <property type="protein sequence ID" value="CAF4016548.1"/>
    <property type="molecule type" value="Genomic_DNA"/>
</dbReference>
<evidence type="ECO:0000313" key="2">
    <source>
        <dbReference type="EMBL" id="CAF0766855.1"/>
    </source>
</evidence>
<comment type="caution">
    <text evidence="3">The sequence shown here is derived from an EMBL/GenBank/DDBJ whole genome shotgun (WGS) entry which is preliminary data.</text>
</comment>
<dbReference type="InterPro" id="IPR026794">
    <property type="entry name" value="ADISSP"/>
</dbReference>
<evidence type="ECO:0000256" key="1">
    <source>
        <dbReference type="SAM" id="MobiDB-lite"/>
    </source>
</evidence>
<dbReference type="OrthoDB" id="9982526at2759"/>
<dbReference type="Proteomes" id="UP000682733">
    <property type="component" value="Unassembled WGS sequence"/>
</dbReference>
<dbReference type="Proteomes" id="UP000663829">
    <property type="component" value="Unassembled WGS sequence"/>
</dbReference>
<evidence type="ECO:0000313" key="4">
    <source>
        <dbReference type="EMBL" id="CAF3547274.1"/>
    </source>
</evidence>
<dbReference type="EMBL" id="CAJNOQ010010322">
    <property type="protein sequence ID" value="CAF1248661.1"/>
    <property type="molecule type" value="Genomic_DNA"/>
</dbReference>
<evidence type="ECO:0000313" key="5">
    <source>
        <dbReference type="EMBL" id="CAF4016548.1"/>
    </source>
</evidence>
<accession>A0A814ZWQ3</accession>
<dbReference type="AlphaFoldDB" id="A0A814ZWQ3"/>
<reference evidence="3" key="1">
    <citation type="submission" date="2021-02" db="EMBL/GenBank/DDBJ databases">
        <authorList>
            <person name="Nowell W R."/>
        </authorList>
    </citation>
    <scope>NUCLEOTIDE SEQUENCE</scope>
</reference>
<evidence type="ECO:0000313" key="3">
    <source>
        <dbReference type="EMBL" id="CAF1248661.1"/>
    </source>
</evidence>
<dbReference type="EMBL" id="CAJOBA010000648">
    <property type="protein sequence ID" value="CAF3547274.1"/>
    <property type="molecule type" value="Genomic_DNA"/>
</dbReference>
<dbReference type="Proteomes" id="UP000677228">
    <property type="component" value="Unassembled WGS sequence"/>
</dbReference>
<protein>
    <submittedName>
        <fullName evidence="3">Uncharacterized protein</fullName>
    </submittedName>
</protein>
<feature type="region of interest" description="Disordered" evidence="1">
    <location>
        <begin position="155"/>
        <end position="183"/>
    </location>
</feature>
<proteinExistence type="predicted"/>
<dbReference type="Pfam" id="PF15006">
    <property type="entry name" value="DUF4517"/>
    <property type="match status" value="1"/>
</dbReference>
<evidence type="ECO:0000313" key="6">
    <source>
        <dbReference type="Proteomes" id="UP000663829"/>
    </source>
</evidence>
<keyword evidence="6" id="KW-1185">Reference proteome</keyword>
<feature type="compositionally biased region" description="Acidic residues" evidence="1">
    <location>
        <begin position="173"/>
        <end position="183"/>
    </location>
</feature>